<dbReference type="EMBL" id="BPLR01017946">
    <property type="protein sequence ID" value="GIY95652.1"/>
    <property type="molecule type" value="Genomic_DNA"/>
</dbReference>
<evidence type="ECO:0000313" key="1">
    <source>
        <dbReference type="EMBL" id="GIY95652.1"/>
    </source>
</evidence>
<dbReference type="Proteomes" id="UP001054945">
    <property type="component" value="Unassembled WGS sequence"/>
</dbReference>
<sequence>MYTQYEPIAVQTKEDKTQVEELMSAGTLTAGTFMISPDLTFYHENGTREADAHPMDALGTSRNYKGKKKKKKYIYHWYPGTKEVITTSYDEINKIPAWKIRFANDTTVGSGIYKALCAGILERVKYTPQLYSKQVEFAQGVTFEELSIKDNEFYSEWGIVYPYVDPDHVIRVKSCTIEAEDMELSFITDNEDKYTV</sequence>
<proteinExistence type="predicted"/>
<dbReference type="AlphaFoldDB" id="A0AAV4XKM3"/>
<name>A0AAV4XKM3_CAEEX</name>
<organism evidence="1 2">
    <name type="scientific">Caerostris extrusa</name>
    <name type="common">Bark spider</name>
    <name type="synonym">Caerostris bankana</name>
    <dbReference type="NCBI Taxonomy" id="172846"/>
    <lineage>
        <taxon>Eukaryota</taxon>
        <taxon>Metazoa</taxon>
        <taxon>Ecdysozoa</taxon>
        <taxon>Arthropoda</taxon>
        <taxon>Chelicerata</taxon>
        <taxon>Arachnida</taxon>
        <taxon>Araneae</taxon>
        <taxon>Araneomorphae</taxon>
        <taxon>Entelegynae</taxon>
        <taxon>Araneoidea</taxon>
        <taxon>Araneidae</taxon>
        <taxon>Caerostris</taxon>
    </lineage>
</organism>
<gene>
    <name evidence="1" type="ORF">CEXT_665351</name>
</gene>
<comment type="caution">
    <text evidence="1">The sequence shown here is derived from an EMBL/GenBank/DDBJ whole genome shotgun (WGS) entry which is preliminary data.</text>
</comment>
<feature type="non-terminal residue" evidence="1">
    <location>
        <position position="196"/>
    </location>
</feature>
<accession>A0AAV4XKM3</accession>
<reference evidence="1 2" key="1">
    <citation type="submission" date="2021-06" db="EMBL/GenBank/DDBJ databases">
        <title>Caerostris extrusa draft genome.</title>
        <authorList>
            <person name="Kono N."/>
            <person name="Arakawa K."/>
        </authorList>
    </citation>
    <scope>NUCLEOTIDE SEQUENCE [LARGE SCALE GENOMIC DNA]</scope>
</reference>
<evidence type="ECO:0000313" key="2">
    <source>
        <dbReference type="Proteomes" id="UP001054945"/>
    </source>
</evidence>
<protein>
    <submittedName>
        <fullName evidence="1">Uncharacterized protein</fullName>
    </submittedName>
</protein>
<keyword evidence="2" id="KW-1185">Reference proteome</keyword>